<dbReference type="AlphaFoldDB" id="A0A2T8JEB6"/>
<organism evidence="2">
    <name type="scientific">Panicum hallii</name>
    <dbReference type="NCBI Taxonomy" id="206008"/>
    <lineage>
        <taxon>Eukaryota</taxon>
        <taxon>Viridiplantae</taxon>
        <taxon>Streptophyta</taxon>
        <taxon>Embryophyta</taxon>
        <taxon>Tracheophyta</taxon>
        <taxon>Spermatophyta</taxon>
        <taxon>Magnoliopsida</taxon>
        <taxon>Liliopsida</taxon>
        <taxon>Poales</taxon>
        <taxon>Poaceae</taxon>
        <taxon>PACMAD clade</taxon>
        <taxon>Panicoideae</taxon>
        <taxon>Panicodae</taxon>
        <taxon>Paniceae</taxon>
        <taxon>Panicinae</taxon>
        <taxon>Panicum</taxon>
        <taxon>Panicum sect. Panicum</taxon>
    </lineage>
</organism>
<accession>A0A2T8JEB6</accession>
<dbReference type="EMBL" id="CM008049">
    <property type="protein sequence ID" value="PVH48273.1"/>
    <property type="molecule type" value="Genomic_DNA"/>
</dbReference>
<reference evidence="2" key="1">
    <citation type="submission" date="2018-04" db="EMBL/GenBank/DDBJ databases">
        <title>WGS assembly of Panicum hallii.</title>
        <authorList>
            <person name="Lovell J."/>
            <person name="Jenkins J."/>
            <person name="Lowry D."/>
            <person name="Mamidi S."/>
            <person name="Sreedasyam A."/>
            <person name="Weng X."/>
            <person name="Barry K."/>
            <person name="Bonette J."/>
            <person name="Campitelli B."/>
            <person name="Daum C."/>
            <person name="Gordon S."/>
            <person name="Gould B."/>
            <person name="Lipzen A."/>
            <person name="Macqueen A."/>
            <person name="Palacio-Mejia J."/>
            <person name="Plott C."/>
            <person name="Shakirov E."/>
            <person name="Shu S."/>
            <person name="Yoshinaga Y."/>
            <person name="Zane M."/>
            <person name="Rokhsar D."/>
            <person name="Grimwood J."/>
            <person name="Schmutz J."/>
            <person name="Juenger T."/>
        </authorList>
    </citation>
    <scope>NUCLEOTIDE SEQUENCE [LARGE SCALE GENOMIC DNA]</scope>
    <source>
        <strain evidence="2">FIL2</strain>
    </source>
</reference>
<sequence length="69" mass="7975">MCDQTKTGHSLLSLANHPHHQDQDARNVQTVQQEPERPFLTERRVRMCLTKCTTAIFLFLKKGTRAIQV</sequence>
<feature type="compositionally biased region" description="Polar residues" evidence="1">
    <location>
        <begin position="1"/>
        <end position="10"/>
    </location>
</feature>
<evidence type="ECO:0000313" key="2">
    <source>
        <dbReference type="EMBL" id="PVH48273.1"/>
    </source>
</evidence>
<protein>
    <submittedName>
        <fullName evidence="2">Uncharacterized protein</fullName>
    </submittedName>
</protein>
<dbReference type="Gramene" id="PVH48273">
    <property type="protein sequence ID" value="PVH48273"/>
    <property type="gene ID" value="PAHAL_4G296000"/>
</dbReference>
<dbReference type="Proteomes" id="UP000243499">
    <property type="component" value="Chromosome 4"/>
</dbReference>
<gene>
    <name evidence="2" type="ORF">PAHAL_4G296000</name>
</gene>
<name>A0A2T8JEB6_9POAL</name>
<proteinExistence type="predicted"/>
<evidence type="ECO:0000256" key="1">
    <source>
        <dbReference type="SAM" id="MobiDB-lite"/>
    </source>
</evidence>
<feature type="region of interest" description="Disordered" evidence="1">
    <location>
        <begin position="1"/>
        <end position="35"/>
    </location>
</feature>